<evidence type="ECO:0000313" key="2">
    <source>
        <dbReference type="Proteomes" id="UP000821845"/>
    </source>
</evidence>
<keyword evidence="2" id="KW-1185">Reference proteome</keyword>
<organism evidence="1 2">
    <name type="scientific">Hyalomma asiaticum</name>
    <name type="common">Tick</name>
    <dbReference type="NCBI Taxonomy" id="266040"/>
    <lineage>
        <taxon>Eukaryota</taxon>
        <taxon>Metazoa</taxon>
        <taxon>Ecdysozoa</taxon>
        <taxon>Arthropoda</taxon>
        <taxon>Chelicerata</taxon>
        <taxon>Arachnida</taxon>
        <taxon>Acari</taxon>
        <taxon>Parasitiformes</taxon>
        <taxon>Ixodida</taxon>
        <taxon>Ixodoidea</taxon>
        <taxon>Ixodidae</taxon>
        <taxon>Hyalomminae</taxon>
        <taxon>Hyalomma</taxon>
    </lineage>
</organism>
<evidence type="ECO:0000313" key="1">
    <source>
        <dbReference type="EMBL" id="KAH6944972.1"/>
    </source>
</evidence>
<reference evidence="1" key="1">
    <citation type="submission" date="2020-05" db="EMBL/GenBank/DDBJ databases">
        <title>Large-scale comparative analyses of tick genomes elucidate their genetic diversity and vector capacities.</title>
        <authorList>
            <person name="Jia N."/>
            <person name="Wang J."/>
            <person name="Shi W."/>
            <person name="Du L."/>
            <person name="Sun Y."/>
            <person name="Zhan W."/>
            <person name="Jiang J."/>
            <person name="Wang Q."/>
            <person name="Zhang B."/>
            <person name="Ji P."/>
            <person name="Sakyi L.B."/>
            <person name="Cui X."/>
            <person name="Yuan T."/>
            <person name="Jiang B."/>
            <person name="Yang W."/>
            <person name="Lam T.T.-Y."/>
            <person name="Chang Q."/>
            <person name="Ding S."/>
            <person name="Wang X."/>
            <person name="Zhu J."/>
            <person name="Ruan X."/>
            <person name="Zhao L."/>
            <person name="Wei J."/>
            <person name="Que T."/>
            <person name="Du C."/>
            <person name="Cheng J."/>
            <person name="Dai P."/>
            <person name="Han X."/>
            <person name="Huang E."/>
            <person name="Gao Y."/>
            <person name="Liu J."/>
            <person name="Shao H."/>
            <person name="Ye R."/>
            <person name="Li L."/>
            <person name="Wei W."/>
            <person name="Wang X."/>
            <person name="Wang C."/>
            <person name="Yang T."/>
            <person name="Huo Q."/>
            <person name="Li W."/>
            <person name="Guo W."/>
            <person name="Chen H."/>
            <person name="Zhou L."/>
            <person name="Ni X."/>
            <person name="Tian J."/>
            <person name="Zhou Y."/>
            <person name="Sheng Y."/>
            <person name="Liu T."/>
            <person name="Pan Y."/>
            <person name="Xia L."/>
            <person name="Li J."/>
            <person name="Zhao F."/>
            <person name="Cao W."/>
        </authorList>
    </citation>
    <scope>NUCLEOTIDE SEQUENCE</scope>
    <source>
        <strain evidence="1">Hyas-2018</strain>
    </source>
</reference>
<dbReference type="EMBL" id="CM023481">
    <property type="protein sequence ID" value="KAH6944972.1"/>
    <property type="molecule type" value="Genomic_DNA"/>
</dbReference>
<comment type="caution">
    <text evidence="1">The sequence shown here is derived from an EMBL/GenBank/DDBJ whole genome shotgun (WGS) entry which is preliminary data.</text>
</comment>
<protein>
    <submittedName>
        <fullName evidence="1">Uncharacterized protein</fullName>
    </submittedName>
</protein>
<accession>A0ACB7TBS6</accession>
<proteinExistence type="predicted"/>
<dbReference type="Proteomes" id="UP000821845">
    <property type="component" value="Chromosome 1"/>
</dbReference>
<gene>
    <name evidence="1" type="ORF">HPB50_006499</name>
</gene>
<name>A0ACB7TBS6_HYAAI</name>
<sequence length="198" mass="22446">MWRLLRCVFFSRRQGEQHRSQGPSRCVLKEAATSEDCRPIHDRHGNVIMRGADPMQPKKDDFYSDICKFVHLEASSSLSRSLHECTALGFLLCYVQVGRHVCIISQEDQWRLMRISDVSDPQRPCIAAQQAKGIQSQPPRYTSNSSTYDAVIRNQQAANRTGNQRLQDVPHILRRPDMLNGVSSMPEQMHAGISGPIT</sequence>